<accession>A0ABP1S349</accession>
<gene>
    <name evidence="1" type="ORF">ODALV1_LOCUS29202</name>
</gene>
<dbReference type="EMBL" id="CAXLJM020000151">
    <property type="protein sequence ID" value="CAL8142964.1"/>
    <property type="molecule type" value="Genomic_DNA"/>
</dbReference>
<organism evidence="1 2">
    <name type="scientific">Orchesella dallaii</name>
    <dbReference type="NCBI Taxonomy" id="48710"/>
    <lineage>
        <taxon>Eukaryota</taxon>
        <taxon>Metazoa</taxon>
        <taxon>Ecdysozoa</taxon>
        <taxon>Arthropoda</taxon>
        <taxon>Hexapoda</taxon>
        <taxon>Collembola</taxon>
        <taxon>Entomobryomorpha</taxon>
        <taxon>Entomobryoidea</taxon>
        <taxon>Orchesellidae</taxon>
        <taxon>Orchesellinae</taxon>
        <taxon>Orchesella</taxon>
    </lineage>
</organism>
<keyword evidence="2" id="KW-1185">Reference proteome</keyword>
<proteinExistence type="predicted"/>
<protein>
    <submittedName>
        <fullName evidence="1">Uncharacterized protein</fullName>
    </submittedName>
</protein>
<reference evidence="1 2" key="1">
    <citation type="submission" date="2024-08" db="EMBL/GenBank/DDBJ databases">
        <authorList>
            <person name="Cucini C."/>
            <person name="Frati F."/>
        </authorList>
    </citation>
    <scope>NUCLEOTIDE SEQUENCE [LARGE SCALE GENOMIC DNA]</scope>
</reference>
<evidence type="ECO:0000313" key="2">
    <source>
        <dbReference type="Proteomes" id="UP001642540"/>
    </source>
</evidence>
<evidence type="ECO:0000313" key="1">
    <source>
        <dbReference type="EMBL" id="CAL8142964.1"/>
    </source>
</evidence>
<comment type="caution">
    <text evidence="1">The sequence shown here is derived from an EMBL/GenBank/DDBJ whole genome shotgun (WGS) entry which is preliminary data.</text>
</comment>
<name>A0ABP1S349_9HEXA</name>
<dbReference type="Proteomes" id="UP001642540">
    <property type="component" value="Unassembled WGS sequence"/>
</dbReference>
<sequence length="316" mass="36945">MLPALAIASPQKVFKEFQNIDHCTIAPHCNFIKLVRRRNSNVKGLFPIENVDYDEKKQIYAILCDHKRCDYNSILEYAFASYVLDGKITREELNSLRPVGWEEESHPEAPNVNQDNIRFGCSNFKVLGLKTLIYEAEWRQCIHEDRVHTAPCTHEGNCSRLHLSIYTLINGIHKKMLPEYFLQFLRFGLARRAQIARLNGISIQAAFENQVNWFDNKYNWNPAKTFIISAERVSEEFYVFNSDGLYRTMPHEAIYDFDSIRLVKDLTIGGKFAQKYIYDIFQSTHPLGIPTEHRKNLPRLDYHSYPMLNLVMTPFK</sequence>